<evidence type="ECO:0000313" key="2">
    <source>
        <dbReference type="Proteomes" id="UP000054740"/>
    </source>
</evidence>
<accession>A0A158GCK6</accession>
<proteinExistence type="predicted"/>
<dbReference type="Gene3D" id="3.90.550.10">
    <property type="entry name" value="Spore Coat Polysaccharide Biosynthesis Protein SpsA, Chain A"/>
    <property type="match status" value="1"/>
</dbReference>
<dbReference type="SUPFAM" id="SSF53448">
    <property type="entry name" value="Nucleotide-diphospho-sugar transferases"/>
    <property type="match status" value="1"/>
</dbReference>
<dbReference type="RefSeq" id="WP_075644321.1">
    <property type="nucleotide sequence ID" value="NZ_FCNY02000004.1"/>
</dbReference>
<name>A0A158GCK6_CABCO</name>
<dbReference type="AlphaFoldDB" id="A0A158GCK6"/>
<dbReference type="EMBL" id="FCNY02000004">
    <property type="protein sequence ID" value="SAL29868.1"/>
    <property type="molecule type" value="Genomic_DNA"/>
</dbReference>
<protein>
    <submittedName>
        <fullName evidence="1">Uncharacterized protein</fullName>
    </submittedName>
</protein>
<reference evidence="2" key="1">
    <citation type="submission" date="2016-01" db="EMBL/GenBank/DDBJ databases">
        <authorList>
            <person name="Peeters C."/>
        </authorList>
    </citation>
    <scope>NUCLEOTIDE SEQUENCE [LARGE SCALE GENOMIC DNA]</scope>
</reference>
<organism evidence="1 2">
    <name type="scientific">Caballeronia cordobensis</name>
    <name type="common">Burkholderia cordobensis</name>
    <dbReference type="NCBI Taxonomy" id="1353886"/>
    <lineage>
        <taxon>Bacteria</taxon>
        <taxon>Pseudomonadati</taxon>
        <taxon>Pseudomonadota</taxon>
        <taxon>Betaproteobacteria</taxon>
        <taxon>Burkholderiales</taxon>
        <taxon>Burkholderiaceae</taxon>
        <taxon>Caballeronia</taxon>
    </lineage>
</organism>
<dbReference type="Proteomes" id="UP000054740">
    <property type="component" value="Unassembled WGS sequence"/>
</dbReference>
<evidence type="ECO:0000313" key="1">
    <source>
        <dbReference type="EMBL" id="SAL29868.1"/>
    </source>
</evidence>
<keyword evidence="2" id="KW-1185">Reference proteome</keyword>
<gene>
    <name evidence="1" type="ORF">AWB70_01807</name>
</gene>
<sequence length="255" mass="28481">MNTRSMSAPNVLVCLPTHHDDVHINFAFSLMETARALSDAGCGFQTMHVGSSHVIRARNFFASYFVAHAEFSHLLFLDTDMQFPPQAVIKLLAAGKCVAGVAYPYRRMNLDKRIGDSDQGLTLREWLEKHADYTVRLKTSGDGRASVTDGLVEAEHVGTGIFLARRDAFEAAKPFAQCYEPPEQYRDALPDARFYGFFDSIEEEGRYLSEDLSFCRRVRLGGASVWALVDQTVVHYGASEVAGQYLRALRMRASV</sequence>
<dbReference type="InterPro" id="IPR029044">
    <property type="entry name" value="Nucleotide-diphossugar_trans"/>
</dbReference>